<feature type="transmembrane region" description="Helical" evidence="8">
    <location>
        <begin position="281"/>
        <end position="306"/>
    </location>
</feature>
<reference evidence="9" key="1">
    <citation type="journal article" date="2014" name="Int. J. Syst. Evol. Microbiol.">
        <title>Complete genome sequence of Corynebacterium casei LMG S-19264T (=DSM 44701T), isolated from a smear-ripened cheese.</title>
        <authorList>
            <consortium name="US DOE Joint Genome Institute (JGI-PGF)"/>
            <person name="Walter F."/>
            <person name="Albersmeier A."/>
            <person name="Kalinowski J."/>
            <person name="Ruckert C."/>
        </authorList>
    </citation>
    <scope>NUCLEOTIDE SEQUENCE</scope>
    <source>
        <strain evidence="9">VKM B-2748</strain>
    </source>
</reference>
<dbReference type="GO" id="GO:0055085">
    <property type="term" value="P:transmembrane transport"/>
    <property type="evidence" value="ECO:0007669"/>
    <property type="project" value="InterPro"/>
</dbReference>
<feature type="transmembrane region" description="Helical" evidence="8">
    <location>
        <begin position="198"/>
        <end position="217"/>
    </location>
</feature>
<evidence type="ECO:0000256" key="5">
    <source>
        <dbReference type="ARBA" id="ARBA00022692"/>
    </source>
</evidence>
<keyword evidence="6 8" id="KW-1133">Transmembrane helix</keyword>
<reference evidence="9" key="2">
    <citation type="submission" date="2023-01" db="EMBL/GenBank/DDBJ databases">
        <authorList>
            <person name="Sun Q."/>
            <person name="Evtushenko L."/>
        </authorList>
    </citation>
    <scope>NUCLEOTIDE SEQUENCE</scope>
    <source>
        <strain evidence="9">VKM B-2748</strain>
    </source>
</reference>
<dbReference type="EMBL" id="BSFL01000003">
    <property type="protein sequence ID" value="GLK80820.1"/>
    <property type="molecule type" value="Genomic_DNA"/>
</dbReference>
<sequence>MIIAIESLLPSLLLIVLGYGLARTTMFSPPMWEGVERLNYYVLFPMLLLVTLVRADLRGLAIAPMAAAMILAVLVVAGAMLLSRRLWLQSPGVDGPAFSSLFQGAVRWQTPVALAVAASLYGREGLALAAIGVAAMIPLLNVLSVAVIAANGAGEPPTIARILREIVRNPLFLSTVAGGALNGFGVTVYGPVVETLDLLGRGALGVGLLLVGVGLTFRTLAPRRELIAIVAIKLAVMPALMTGAAWAFGVEGVALAIVAICGAVPTASSSYVLARRLGGDAPLMAAIITAQMVVSFTTLPVVVGLLEGVAPPPAMHQQGR</sequence>
<keyword evidence="4" id="KW-1003">Cell membrane</keyword>
<evidence type="ECO:0000256" key="7">
    <source>
        <dbReference type="ARBA" id="ARBA00023136"/>
    </source>
</evidence>
<dbReference type="PANTHER" id="PTHR36838:SF4">
    <property type="entry name" value="AUXIN EFFLUX CARRIER FAMILY PROTEIN"/>
    <property type="match status" value="1"/>
</dbReference>
<evidence type="ECO:0000256" key="6">
    <source>
        <dbReference type="ARBA" id="ARBA00022989"/>
    </source>
</evidence>
<feature type="transmembrane region" description="Helical" evidence="8">
    <location>
        <begin position="62"/>
        <end position="82"/>
    </location>
</feature>
<proteinExistence type="inferred from homology"/>
<protein>
    <submittedName>
        <fullName evidence="9">Transporter</fullName>
    </submittedName>
</protein>
<evidence type="ECO:0000313" key="10">
    <source>
        <dbReference type="Proteomes" id="UP001143309"/>
    </source>
</evidence>
<feature type="transmembrane region" description="Helical" evidence="8">
    <location>
        <begin position="126"/>
        <end position="150"/>
    </location>
</feature>
<comment type="caution">
    <text evidence="9">The sequence shown here is derived from an EMBL/GenBank/DDBJ whole genome shotgun (WGS) entry which is preliminary data.</text>
</comment>
<dbReference type="AlphaFoldDB" id="A0A9W6JND7"/>
<evidence type="ECO:0000256" key="1">
    <source>
        <dbReference type="ARBA" id="ARBA00004651"/>
    </source>
</evidence>
<dbReference type="RefSeq" id="WP_271201302.1">
    <property type="nucleotide sequence ID" value="NZ_BSFL01000003.1"/>
</dbReference>
<keyword evidence="3" id="KW-0813">Transport</keyword>
<keyword evidence="5 8" id="KW-0812">Transmembrane</keyword>
<feature type="transmembrane region" description="Helical" evidence="8">
    <location>
        <begin position="254"/>
        <end position="274"/>
    </location>
</feature>
<dbReference type="Pfam" id="PF03547">
    <property type="entry name" value="Mem_trans"/>
    <property type="match status" value="1"/>
</dbReference>
<dbReference type="Proteomes" id="UP001143309">
    <property type="component" value="Unassembled WGS sequence"/>
</dbReference>
<dbReference type="GO" id="GO:0005886">
    <property type="term" value="C:plasma membrane"/>
    <property type="evidence" value="ECO:0007669"/>
    <property type="project" value="UniProtKB-SubCell"/>
</dbReference>
<comment type="subcellular location">
    <subcellularLocation>
        <location evidence="1">Cell membrane</location>
        <topology evidence="1">Multi-pass membrane protein</topology>
    </subcellularLocation>
</comment>
<keyword evidence="7 8" id="KW-0472">Membrane</keyword>
<evidence type="ECO:0000256" key="2">
    <source>
        <dbReference type="ARBA" id="ARBA00010145"/>
    </source>
</evidence>
<evidence type="ECO:0000256" key="8">
    <source>
        <dbReference type="SAM" id="Phobius"/>
    </source>
</evidence>
<feature type="transmembrane region" description="Helical" evidence="8">
    <location>
        <begin position="38"/>
        <end position="55"/>
    </location>
</feature>
<dbReference type="PANTHER" id="PTHR36838">
    <property type="entry name" value="AUXIN EFFLUX CARRIER FAMILY PROTEIN"/>
    <property type="match status" value="1"/>
</dbReference>
<feature type="transmembrane region" description="Helical" evidence="8">
    <location>
        <begin position="171"/>
        <end position="192"/>
    </location>
</feature>
<gene>
    <name evidence="9" type="ORF">GCM10008174_25610</name>
</gene>
<evidence type="ECO:0000256" key="3">
    <source>
        <dbReference type="ARBA" id="ARBA00022448"/>
    </source>
</evidence>
<organism evidence="9 10">
    <name type="scientific">Methylopila turkensis</name>
    <dbReference type="NCBI Taxonomy" id="1437816"/>
    <lineage>
        <taxon>Bacteria</taxon>
        <taxon>Pseudomonadati</taxon>
        <taxon>Pseudomonadota</taxon>
        <taxon>Alphaproteobacteria</taxon>
        <taxon>Hyphomicrobiales</taxon>
        <taxon>Methylopilaceae</taxon>
        <taxon>Methylopila</taxon>
    </lineage>
</organism>
<dbReference type="InterPro" id="IPR038770">
    <property type="entry name" value="Na+/solute_symporter_sf"/>
</dbReference>
<dbReference type="Gene3D" id="1.20.1530.20">
    <property type="match status" value="1"/>
</dbReference>
<feature type="transmembrane region" description="Helical" evidence="8">
    <location>
        <begin position="226"/>
        <end position="248"/>
    </location>
</feature>
<comment type="similarity">
    <text evidence="2">Belongs to the auxin efflux carrier (TC 2.A.69) family.</text>
</comment>
<name>A0A9W6JND7_9HYPH</name>
<dbReference type="InterPro" id="IPR004776">
    <property type="entry name" value="Mem_transp_PIN-like"/>
</dbReference>
<accession>A0A9W6JND7</accession>
<evidence type="ECO:0000313" key="9">
    <source>
        <dbReference type="EMBL" id="GLK80820.1"/>
    </source>
</evidence>
<keyword evidence="10" id="KW-1185">Reference proteome</keyword>
<evidence type="ECO:0000256" key="4">
    <source>
        <dbReference type="ARBA" id="ARBA00022475"/>
    </source>
</evidence>